<protein>
    <submittedName>
        <fullName evidence="4">Uncharacterized protein LOC114426194</fullName>
    </submittedName>
</protein>
<organism evidence="3 4">
    <name type="scientific">Parambassis ranga</name>
    <name type="common">Indian glassy fish</name>
    <dbReference type="NCBI Taxonomy" id="210632"/>
    <lineage>
        <taxon>Eukaryota</taxon>
        <taxon>Metazoa</taxon>
        <taxon>Chordata</taxon>
        <taxon>Craniata</taxon>
        <taxon>Vertebrata</taxon>
        <taxon>Euteleostomi</taxon>
        <taxon>Actinopterygii</taxon>
        <taxon>Neopterygii</taxon>
        <taxon>Teleostei</taxon>
        <taxon>Neoteleostei</taxon>
        <taxon>Acanthomorphata</taxon>
        <taxon>Ovalentaria</taxon>
        <taxon>Ambassidae</taxon>
        <taxon>Parambassis</taxon>
    </lineage>
</organism>
<dbReference type="InterPro" id="IPR003599">
    <property type="entry name" value="Ig_sub"/>
</dbReference>
<dbReference type="InterPro" id="IPR036179">
    <property type="entry name" value="Ig-like_dom_sf"/>
</dbReference>
<dbReference type="OrthoDB" id="8880196at2759"/>
<sequence length="203" mass="23157">MEDFSRFLCITRTLTFMCCVFSVFSLSDVNIISQELGSTVTLHCNNRSLDKLNQLMWKRNGVRLFTYRPDEEKVDHNLEVRLKVNMSTLESQLYALIIENAQDSHTGNYTCEMSTRSGFWEQKWMLIITEKASNFQIPLTALAAVIPTVCILIFIITCNNVCKRRAANVIRPPTAGKEETIYENCLEIAANQQRHLAGAHSQS</sequence>
<dbReference type="RefSeq" id="XP_028249239.1">
    <property type="nucleotide sequence ID" value="XM_028393438.1"/>
</dbReference>
<dbReference type="SMART" id="SM00409">
    <property type="entry name" value="IG"/>
    <property type="match status" value="1"/>
</dbReference>
<dbReference type="PROSITE" id="PS50835">
    <property type="entry name" value="IG_LIKE"/>
    <property type="match status" value="1"/>
</dbReference>
<dbReference type="AlphaFoldDB" id="A0A6P7HL04"/>
<feature type="transmembrane region" description="Helical" evidence="1">
    <location>
        <begin position="135"/>
        <end position="156"/>
    </location>
</feature>
<keyword evidence="1" id="KW-1133">Transmembrane helix</keyword>
<reference evidence="4" key="1">
    <citation type="submission" date="2025-08" db="UniProtKB">
        <authorList>
            <consortium name="RefSeq"/>
        </authorList>
    </citation>
    <scope>IDENTIFICATION</scope>
</reference>
<dbReference type="InterPro" id="IPR013783">
    <property type="entry name" value="Ig-like_fold"/>
</dbReference>
<dbReference type="InterPro" id="IPR007110">
    <property type="entry name" value="Ig-like_dom"/>
</dbReference>
<feature type="domain" description="Ig-like" evidence="2">
    <location>
        <begin position="37"/>
        <end position="114"/>
    </location>
</feature>
<keyword evidence="3" id="KW-1185">Reference proteome</keyword>
<name>A0A6P7HL04_9TELE</name>
<evidence type="ECO:0000256" key="1">
    <source>
        <dbReference type="SAM" id="Phobius"/>
    </source>
</evidence>
<dbReference type="Gene3D" id="2.60.40.10">
    <property type="entry name" value="Immunoglobulins"/>
    <property type="match status" value="1"/>
</dbReference>
<evidence type="ECO:0000259" key="2">
    <source>
        <dbReference type="PROSITE" id="PS50835"/>
    </source>
</evidence>
<proteinExistence type="predicted"/>
<keyword evidence="1" id="KW-0812">Transmembrane</keyword>
<evidence type="ECO:0000313" key="3">
    <source>
        <dbReference type="Proteomes" id="UP000515145"/>
    </source>
</evidence>
<dbReference type="InParanoid" id="A0A6P7HL04"/>
<keyword evidence="1" id="KW-0472">Membrane</keyword>
<dbReference type="Pfam" id="PF13927">
    <property type="entry name" value="Ig_3"/>
    <property type="match status" value="1"/>
</dbReference>
<dbReference type="Proteomes" id="UP000515145">
    <property type="component" value="Chromosome 21"/>
</dbReference>
<accession>A0A6P7HL04</accession>
<gene>
    <name evidence="4" type="primary">LOC114426194</name>
</gene>
<dbReference type="GeneID" id="114426194"/>
<dbReference type="SUPFAM" id="SSF48726">
    <property type="entry name" value="Immunoglobulin"/>
    <property type="match status" value="1"/>
</dbReference>
<evidence type="ECO:0000313" key="4">
    <source>
        <dbReference type="RefSeq" id="XP_028249239.1"/>
    </source>
</evidence>